<dbReference type="OrthoDB" id="9772207at2"/>
<dbReference type="InterPro" id="IPR028995">
    <property type="entry name" value="Glyco_hydro_57/38_cen_sf"/>
</dbReference>
<dbReference type="InterPro" id="IPR027291">
    <property type="entry name" value="Glyco_hydro_38_N_sf"/>
</dbReference>
<dbReference type="GO" id="GO:0030246">
    <property type="term" value="F:carbohydrate binding"/>
    <property type="evidence" value="ECO:0007669"/>
    <property type="project" value="InterPro"/>
</dbReference>
<comment type="similarity">
    <text evidence="1">Belongs to the glycosyl hydrolase 38 family.</text>
</comment>
<dbReference type="Pfam" id="PF01074">
    <property type="entry name" value="Glyco_hydro_38N"/>
    <property type="match status" value="1"/>
</dbReference>
<dbReference type="Gene3D" id="2.60.40.2220">
    <property type="match status" value="1"/>
</dbReference>
<keyword evidence="3" id="KW-0378">Hydrolase</keyword>
<dbReference type="CDD" id="cd10789">
    <property type="entry name" value="GH38N_AMII_ER_cytosolic"/>
    <property type="match status" value="1"/>
</dbReference>
<evidence type="ECO:0000259" key="5">
    <source>
        <dbReference type="SMART" id="SM00872"/>
    </source>
</evidence>
<dbReference type="InterPro" id="IPR011682">
    <property type="entry name" value="Glyco_hydro_38_C"/>
</dbReference>
<dbReference type="SUPFAM" id="SSF88688">
    <property type="entry name" value="Families 57/38 glycoside transferase middle domain"/>
    <property type="match status" value="1"/>
</dbReference>
<dbReference type="AlphaFoldDB" id="A0A2K2FL94"/>
<keyword evidence="4" id="KW-0326">Glycosidase</keyword>
<dbReference type="FunFam" id="2.70.98.30:FF:000010">
    <property type="entry name" value="Cytosolic alpha-mannosidase"/>
    <property type="match status" value="1"/>
</dbReference>
<evidence type="ECO:0000256" key="2">
    <source>
        <dbReference type="ARBA" id="ARBA00022723"/>
    </source>
</evidence>
<sequence length="1053" mass="120920">MYFTEERIKRILHELSGYIYPDTEKIPSYKMKQGNFKGGEQVDLDDSSWDTFTAGERWGGRDIHYWFRTDVVIPDRFDGKTVVFEIKTGKEKAWDATNPQFLIYLNGKLIQGLDVNHRQIVITEKAKSGDKYKIALHAYSGMEDSLSLLETQLAVLDRNVEKLYYDIKVPLDIALLQDSQDKRRIDILNYLNDAINMLDLRKPHSPEFNKSVLEADAYLDSEFYKKYCGVDDVIATCVGHTHIDVAWLWTVSQTREKAARSFSTVINLMKQYPEYIFMSSQPQLYKFVKEDHPELYEEIKKMIAEGRWEPEGAMWLEADCNLSSGESLVRQVLFGTRFFEEEFGIKSKVLWLPDVFGYSAALPQILKKSGIDYFMTTKISWNEYNKVPYDTFMWKGMDGTEILTHFITTKDAGFKLNDHFTTYNGDIKPSQVKGAWDRYQQKDINNDVLISFGYGDGGGGPTKEMLENARRMEKGIPGCPKVQMGKSLDYFKRLEKKVSGNRRLPKWVGELYLEYHRGTYTSMARNKKYNRKSEFLYQNAELLSVINQAAAGAPEYPAKELNGGWETILLNQFHDILPGSSIKEVYEDSQKDYLRILDEGKQLVDKALCGIAGSIDLKEKSVVAFNTLSYDRTDIVEFDLPEGYENIEISDYNGKVMPSQIVCGTGKDEAGRKKVIFLAENIPAKGYKAFKISKASGNANAASPVVADKNGFSNKYFDVKLDEQLNITSIYDKVNNREVLKEGQRANVLQAFEDKPHNFDAWDINIYYQEKMWEVNDVQSVELVENGPVRTTLKVTRKFLDSTITQYMHVYSDIPRIDFANVIDWKEKQVLLKAAFPVDVHSDKATYEIQYGNVERPTHWNTSWDYARFEVCAHKWADLSEDGYGVSLLNDCKYGHDIKDGVMRLTLLKSATSPNVDADREMHEFTYSIYPHAGDWKDAGTVKMAYELNCPVYAKVEDAHKGSLPVEFSLLSVDKENVVVEVVKKAEKGDEMIVRLYECYNRRSDVTLKFFKNVSKVWECDLLENNISEVATDGNSFKFSIKPYEIKTFKISI</sequence>
<dbReference type="InterPro" id="IPR000602">
    <property type="entry name" value="Glyco_hydro_38_N"/>
</dbReference>
<evidence type="ECO:0000256" key="4">
    <source>
        <dbReference type="ARBA" id="ARBA00023295"/>
    </source>
</evidence>
<reference evidence="7" key="1">
    <citation type="submission" date="2017-06" db="EMBL/GenBank/DDBJ databases">
        <title>Investigating the central metabolism of Clostridium thermosuccinogenes.</title>
        <authorList>
            <person name="Koendjbiharie J.G."/>
            <person name="Van Kranenburg R."/>
            <person name="Vriesendorp B."/>
        </authorList>
    </citation>
    <scope>NUCLEOTIDE SEQUENCE [LARGE SCALE GENOMIC DNA]</scope>
    <source>
        <strain evidence="7">DSM 5806</strain>
    </source>
</reference>
<dbReference type="Gene3D" id="1.20.1270.50">
    <property type="entry name" value="Glycoside hydrolase family 38, central domain"/>
    <property type="match status" value="1"/>
</dbReference>
<dbReference type="Gene3D" id="2.70.98.30">
    <property type="entry name" value="Golgi alpha-mannosidase II, domain 4"/>
    <property type="match status" value="1"/>
</dbReference>
<dbReference type="Proteomes" id="UP000236151">
    <property type="component" value="Unassembled WGS sequence"/>
</dbReference>
<organism evidence="6 7">
    <name type="scientific">Clostridium thermosuccinogenes</name>
    <dbReference type="NCBI Taxonomy" id="84032"/>
    <lineage>
        <taxon>Bacteria</taxon>
        <taxon>Bacillati</taxon>
        <taxon>Bacillota</taxon>
        <taxon>Clostridia</taxon>
        <taxon>Eubacteriales</taxon>
        <taxon>Clostridiaceae</taxon>
        <taxon>Clostridium</taxon>
    </lineage>
</organism>
<dbReference type="PANTHER" id="PTHR46017">
    <property type="entry name" value="ALPHA-MANNOSIDASE 2C1"/>
    <property type="match status" value="1"/>
</dbReference>
<dbReference type="InterPro" id="IPR041147">
    <property type="entry name" value="GH38_C"/>
</dbReference>
<dbReference type="KEGG" id="cthd:CDO33_09380"/>
<dbReference type="PANTHER" id="PTHR46017:SF1">
    <property type="entry name" value="ALPHA-MANNOSIDASE 2C1"/>
    <property type="match status" value="1"/>
</dbReference>
<name>A0A2K2FL94_9CLOT</name>
<dbReference type="GO" id="GO:0004559">
    <property type="term" value="F:alpha-mannosidase activity"/>
    <property type="evidence" value="ECO:0007669"/>
    <property type="project" value="InterPro"/>
</dbReference>
<dbReference type="RefSeq" id="WP_103081240.1">
    <property type="nucleotide sequence ID" value="NZ_CP021850.1"/>
</dbReference>
<evidence type="ECO:0000313" key="7">
    <source>
        <dbReference type="Proteomes" id="UP000236151"/>
    </source>
</evidence>
<dbReference type="InterPro" id="IPR054723">
    <property type="entry name" value="Ams1-like_N"/>
</dbReference>
<evidence type="ECO:0000256" key="1">
    <source>
        <dbReference type="ARBA" id="ARBA00009792"/>
    </source>
</evidence>
<dbReference type="InterPro" id="IPR011330">
    <property type="entry name" value="Glyco_hydro/deAcase_b/a-brl"/>
</dbReference>
<dbReference type="GO" id="GO:0046872">
    <property type="term" value="F:metal ion binding"/>
    <property type="evidence" value="ECO:0007669"/>
    <property type="project" value="UniProtKB-KW"/>
</dbReference>
<dbReference type="GO" id="GO:0006013">
    <property type="term" value="P:mannose metabolic process"/>
    <property type="evidence" value="ECO:0007669"/>
    <property type="project" value="InterPro"/>
</dbReference>
<dbReference type="Pfam" id="PF09261">
    <property type="entry name" value="Alpha-mann_mid"/>
    <property type="match status" value="1"/>
</dbReference>
<comment type="caution">
    <text evidence="6">The sequence shown here is derived from an EMBL/GenBank/DDBJ whole genome shotgun (WGS) entry which is preliminary data.</text>
</comment>
<dbReference type="SMART" id="SM00872">
    <property type="entry name" value="Alpha-mann_mid"/>
    <property type="match status" value="1"/>
</dbReference>
<dbReference type="Pfam" id="PF07748">
    <property type="entry name" value="Glyco_hydro_38C"/>
    <property type="match status" value="1"/>
</dbReference>
<dbReference type="Gene3D" id="3.20.110.10">
    <property type="entry name" value="Glycoside hydrolase 38, N terminal domain"/>
    <property type="match status" value="1"/>
</dbReference>
<keyword evidence="7" id="KW-1185">Reference proteome</keyword>
<evidence type="ECO:0000256" key="3">
    <source>
        <dbReference type="ARBA" id="ARBA00022801"/>
    </source>
</evidence>
<dbReference type="InterPro" id="IPR037094">
    <property type="entry name" value="Glyco_hydro_38_cen_sf"/>
</dbReference>
<dbReference type="FunFam" id="1.20.1270.50:FF:000004">
    <property type="entry name" value="alpha-mannosidase 2C1 isoform X1"/>
    <property type="match status" value="1"/>
</dbReference>
<dbReference type="Pfam" id="PF17677">
    <property type="entry name" value="Glyco_hydro38C2"/>
    <property type="match status" value="1"/>
</dbReference>
<dbReference type="Pfam" id="PF22907">
    <property type="entry name" value="Ams1-like_1st"/>
    <property type="match status" value="1"/>
</dbReference>
<dbReference type="InterPro" id="IPR015341">
    <property type="entry name" value="Glyco_hydro_38_cen"/>
</dbReference>
<gene>
    <name evidence="6" type="ORF">CDQ84_08140</name>
</gene>
<proteinExistence type="inferred from homology"/>
<dbReference type="EMBL" id="NIOJ01000017">
    <property type="protein sequence ID" value="PNT99543.1"/>
    <property type="molecule type" value="Genomic_DNA"/>
</dbReference>
<dbReference type="SUPFAM" id="SSF88713">
    <property type="entry name" value="Glycoside hydrolase/deacetylase"/>
    <property type="match status" value="1"/>
</dbReference>
<feature type="domain" description="Glycoside hydrolase family 38 central" evidence="5">
    <location>
        <begin position="514"/>
        <end position="593"/>
    </location>
</feature>
<evidence type="ECO:0000313" key="6">
    <source>
        <dbReference type="EMBL" id="PNT99543.1"/>
    </source>
</evidence>
<dbReference type="SUPFAM" id="SSF74650">
    <property type="entry name" value="Galactose mutarotase-like"/>
    <property type="match status" value="1"/>
</dbReference>
<dbReference type="FunFam" id="3.20.110.10:FF:000002">
    <property type="entry name" value="alpha-mannosidase 2C1 isoform X1"/>
    <property type="match status" value="1"/>
</dbReference>
<protein>
    <submittedName>
        <fullName evidence="6">Alpha-mannosidase</fullName>
    </submittedName>
</protein>
<dbReference type="InterPro" id="IPR011013">
    <property type="entry name" value="Gal_mutarotase_sf_dom"/>
</dbReference>
<accession>A0A2K2FL94</accession>
<dbReference type="GO" id="GO:0009313">
    <property type="term" value="P:oligosaccharide catabolic process"/>
    <property type="evidence" value="ECO:0007669"/>
    <property type="project" value="TreeGrafter"/>
</dbReference>
<keyword evidence="2" id="KW-0479">Metal-binding</keyword>